<dbReference type="VEuPathDB" id="PiroplasmaDB:BEWA_046650"/>
<keyword evidence="4" id="KW-1185">Reference proteome</keyword>
<feature type="compositionally biased region" description="Basic and acidic residues" evidence="1">
    <location>
        <begin position="277"/>
        <end position="289"/>
    </location>
</feature>
<gene>
    <name evidence="3" type="ORF">BEWA_046650</name>
</gene>
<dbReference type="GeneID" id="15804978"/>
<feature type="compositionally biased region" description="Acidic residues" evidence="1">
    <location>
        <begin position="235"/>
        <end position="251"/>
    </location>
</feature>
<protein>
    <submittedName>
        <fullName evidence="3">Signal peptide containing protein</fullName>
    </submittedName>
</protein>
<name>L1L9M7_THEEQ</name>
<dbReference type="eggNOG" id="ENOG502TN5E">
    <property type="taxonomic scope" value="Eukaryota"/>
</dbReference>
<evidence type="ECO:0000256" key="1">
    <source>
        <dbReference type="SAM" id="MobiDB-lite"/>
    </source>
</evidence>
<dbReference type="RefSeq" id="XP_004831653.1">
    <property type="nucleotide sequence ID" value="XM_004831596.1"/>
</dbReference>
<feature type="compositionally biased region" description="Low complexity" evidence="1">
    <location>
        <begin position="265"/>
        <end position="276"/>
    </location>
</feature>
<feature type="region of interest" description="Disordered" evidence="1">
    <location>
        <begin position="129"/>
        <end position="294"/>
    </location>
</feature>
<keyword evidence="2" id="KW-0732">Signal</keyword>
<feature type="signal peptide" evidence="2">
    <location>
        <begin position="1"/>
        <end position="18"/>
    </location>
</feature>
<proteinExistence type="predicted"/>
<comment type="caution">
    <text evidence="3">The sequence shown here is derived from an EMBL/GenBank/DDBJ whole genome shotgun (WGS) entry which is preliminary data.</text>
</comment>
<feature type="compositionally biased region" description="Basic and acidic residues" evidence="1">
    <location>
        <begin position="174"/>
        <end position="191"/>
    </location>
</feature>
<reference evidence="3 4" key="1">
    <citation type="journal article" date="2012" name="BMC Genomics">
        <title>Comparative genomic analysis and phylogenetic position of Theileria equi.</title>
        <authorList>
            <person name="Kappmeyer L.S."/>
            <person name="Thiagarajan M."/>
            <person name="Herndon D.R."/>
            <person name="Ramsay J.D."/>
            <person name="Caler E."/>
            <person name="Djikeng A."/>
            <person name="Gillespie J.J."/>
            <person name="Lau A.O."/>
            <person name="Roalson E.H."/>
            <person name="Silva J.C."/>
            <person name="Silva M.G."/>
            <person name="Suarez C.E."/>
            <person name="Ueti M.W."/>
            <person name="Nene V.M."/>
            <person name="Mealey R.H."/>
            <person name="Knowles D.P."/>
            <person name="Brayton K.A."/>
        </authorList>
    </citation>
    <scope>NUCLEOTIDE SEQUENCE [LARGE SCALE GENOMIC DNA]</scope>
    <source>
        <strain evidence="3 4">WA</strain>
    </source>
</reference>
<feature type="compositionally biased region" description="Polar residues" evidence="1">
    <location>
        <begin position="530"/>
        <end position="539"/>
    </location>
</feature>
<dbReference type="InterPro" id="IPR007480">
    <property type="entry name" value="DUF529"/>
</dbReference>
<feature type="compositionally biased region" description="Basic and acidic residues" evidence="1">
    <location>
        <begin position="208"/>
        <end position="218"/>
    </location>
</feature>
<dbReference type="STRING" id="1537102.L1L9M7"/>
<evidence type="ECO:0000313" key="3">
    <source>
        <dbReference type="EMBL" id="EKX72201.1"/>
    </source>
</evidence>
<dbReference type="Proteomes" id="UP000031512">
    <property type="component" value="Unassembled WGS sequence"/>
</dbReference>
<dbReference type="Pfam" id="PF04385">
    <property type="entry name" value="FAINT"/>
    <property type="match status" value="3"/>
</dbReference>
<organism evidence="3 4">
    <name type="scientific">Theileria equi strain WA</name>
    <dbReference type="NCBI Taxonomy" id="1537102"/>
    <lineage>
        <taxon>Eukaryota</taxon>
        <taxon>Sar</taxon>
        <taxon>Alveolata</taxon>
        <taxon>Apicomplexa</taxon>
        <taxon>Aconoidasida</taxon>
        <taxon>Piroplasmida</taxon>
        <taxon>Theileriidae</taxon>
        <taxon>Theileria</taxon>
    </lineage>
</organism>
<feature type="compositionally biased region" description="Basic and acidic residues" evidence="1">
    <location>
        <begin position="489"/>
        <end position="505"/>
    </location>
</feature>
<sequence>MNVLAVLWTVYLLGLCNCREPSSLRKEVVDLVFDLSFPDSSLVRYYESTADGVVYQSFFPKGQLFSKVVDGGATLWEAKGEERCDVLFSNVGDRTRAVLHVWANGIDSKMMHYEKLDGEWKLETVRVKGRPVSEKPAESNDELNFSSLGCPLGGSSGSEVEDEESTKSEPSLGDTDKAPKDAQPEEVSKEFPEEDSGYVESSVVVPPKHADEEPKTSDIEVVNNTDKPDALPESIVEDDVKDSEPVEDEASTEAPQDVSANDGEPTTTTPVTLDLATPDKSKLDVHTETESGVPLKTYSPKDGYITSVVENGAPIWTFSENEKCLFVASYAKDGVTIIRLGTSDESSGTKSKHFEKVNGTWSGIDINAFDKKIEEMMGESSGPEEPLNPLFAKLDTSLFNVEDSVEDAVKVLKLEAKAGVTANKLTYGEDKVWEDKKKTCSSALLYMDGEKAILAIVDVQDTKNGNKKVYQYLDGSKWKNHKEGKHKSKLEALKKKCESKPEKTQETPQSTGRADGSAPSGHSGNKKNKGSQSTKQTNYLPRTYRIVICA</sequence>
<evidence type="ECO:0000256" key="2">
    <source>
        <dbReference type="SAM" id="SignalP"/>
    </source>
</evidence>
<feature type="compositionally biased region" description="Basic and acidic residues" evidence="1">
    <location>
        <begin position="129"/>
        <end position="138"/>
    </location>
</feature>
<dbReference type="AlphaFoldDB" id="L1L9M7"/>
<feature type="region of interest" description="Disordered" evidence="1">
    <location>
        <begin position="481"/>
        <end position="539"/>
    </location>
</feature>
<dbReference type="OrthoDB" id="361779at2759"/>
<accession>L1L9M7</accession>
<dbReference type="KEGG" id="beq:BEWA_046650"/>
<feature type="chain" id="PRO_5003952900" evidence="2">
    <location>
        <begin position="19"/>
        <end position="550"/>
    </location>
</feature>
<dbReference type="EMBL" id="ACOU01000007">
    <property type="protein sequence ID" value="EKX72201.1"/>
    <property type="molecule type" value="Genomic_DNA"/>
</dbReference>
<evidence type="ECO:0000313" key="4">
    <source>
        <dbReference type="Proteomes" id="UP000031512"/>
    </source>
</evidence>